<dbReference type="GO" id="GO:0000724">
    <property type="term" value="P:double-strand break repair via homologous recombination"/>
    <property type="evidence" value="ECO:0007669"/>
    <property type="project" value="InterPro"/>
</dbReference>
<evidence type="ECO:0000313" key="1">
    <source>
        <dbReference type="EMBL" id="KAJ8785594.1"/>
    </source>
</evidence>
<organism evidence="1 2">
    <name type="scientific">Eschrichtius robustus</name>
    <name type="common">California gray whale</name>
    <name type="synonym">Eschrichtius gibbosus</name>
    <dbReference type="NCBI Taxonomy" id="9764"/>
    <lineage>
        <taxon>Eukaryota</taxon>
        <taxon>Metazoa</taxon>
        <taxon>Chordata</taxon>
        <taxon>Craniata</taxon>
        <taxon>Vertebrata</taxon>
        <taxon>Euteleostomi</taxon>
        <taxon>Mammalia</taxon>
        <taxon>Eutheria</taxon>
        <taxon>Laurasiatheria</taxon>
        <taxon>Artiodactyla</taxon>
        <taxon>Whippomorpha</taxon>
        <taxon>Cetacea</taxon>
        <taxon>Mysticeti</taxon>
        <taxon>Eschrichtiidae</taxon>
        <taxon>Eschrichtius</taxon>
    </lineage>
</organism>
<dbReference type="PANTHER" id="PTHR11289:SF0">
    <property type="entry name" value="BREAST CANCER TYPE 2 SUSCEPTIBILITY PROTEIN"/>
    <property type="match status" value="1"/>
</dbReference>
<dbReference type="GO" id="GO:0006355">
    <property type="term" value="P:regulation of DNA-templated transcription"/>
    <property type="evidence" value="ECO:0007669"/>
    <property type="project" value="TreeGrafter"/>
</dbReference>
<dbReference type="PANTHER" id="PTHR11289">
    <property type="entry name" value="BREAST CANCER TYPE 2 SUSCEPTIBILITY PROTEIN BRCA2"/>
    <property type="match status" value="1"/>
</dbReference>
<evidence type="ECO:0000313" key="2">
    <source>
        <dbReference type="Proteomes" id="UP001159641"/>
    </source>
</evidence>
<proteinExistence type="predicted"/>
<dbReference type="EMBL" id="JAIQCJ010002014">
    <property type="protein sequence ID" value="KAJ8785594.1"/>
    <property type="molecule type" value="Genomic_DNA"/>
</dbReference>
<dbReference type="AlphaFoldDB" id="A0AB34H1S7"/>
<accession>A0AB34H1S7</accession>
<reference evidence="1 2" key="1">
    <citation type="submission" date="2022-11" db="EMBL/GenBank/DDBJ databases">
        <title>Whole genome sequence of Eschrichtius robustus ER-17-0199.</title>
        <authorList>
            <person name="Bruniche-Olsen A."/>
            <person name="Black A.N."/>
            <person name="Fields C.J."/>
            <person name="Walden K."/>
            <person name="Dewoody J.A."/>
        </authorList>
    </citation>
    <scope>NUCLEOTIDE SEQUENCE [LARGE SCALE GENOMIC DNA]</scope>
    <source>
        <strain evidence="1">ER-17-0199</strain>
        <tissue evidence="1">Blubber</tissue>
    </source>
</reference>
<comment type="caution">
    <text evidence="1">The sequence shown here is derived from an EMBL/GenBank/DDBJ whole genome shotgun (WGS) entry which is preliminary data.</text>
</comment>
<dbReference type="GO" id="GO:0005634">
    <property type="term" value="C:nucleus"/>
    <property type="evidence" value="ECO:0007669"/>
    <property type="project" value="TreeGrafter"/>
</dbReference>
<dbReference type="InterPro" id="IPR015525">
    <property type="entry name" value="BRCA2"/>
</dbReference>
<dbReference type="Proteomes" id="UP001159641">
    <property type="component" value="Unassembled WGS sequence"/>
</dbReference>
<keyword evidence="2" id="KW-1185">Reference proteome</keyword>
<name>A0AB34H1S7_ESCRO</name>
<sequence>MNYCTVSGKDIASGKHKSCCTTKAKMNQVNDVTSPPPNSSLSESLVILSLVLSPVICGNLFHTPKLMKGQTPKRISESLGAEVDPDMSWSSSLATPPTLSSTVLIVRDEEASATVFPNDSTAISKNYSSNHDESLKKNITFIPSGPDSENKNQTEAKTHGKSFCLIELLFSTDIIEILLLFS</sequence>
<protein>
    <submittedName>
        <fullName evidence="1">Uncharacterized protein</fullName>
    </submittedName>
</protein>
<gene>
    <name evidence="1" type="ORF">J1605_007191</name>
</gene>